<evidence type="ECO:0000313" key="2">
    <source>
        <dbReference type="EMBL" id="GFQ06478.1"/>
    </source>
</evidence>
<dbReference type="SUPFAM" id="SSF55874">
    <property type="entry name" value="ATPase domain of HSP90 chaperone/DNA topoisomerase II/histidine kinase"/>
    <property type="match status" value="1"/>
</dbReference>
<comment type="caution">
    <text evidence="2">The sequence shown here is derived from an EMBL/GenBank/DDBJ whole genome shotgun (WGS) entry which is preliminary data.</text>
</comment>
<protein>
    <submittedName>
        <fullName evidence="2">Uncharacterized protein</fullName>
    </submittedName>
</protein>
<organism evidence="2 3">
    <name type="scientific">Phtheirospermum japonicum</name>
    <dbReference type="NCBI Taxonomy" id="374723"/>
    <lineage>
        <taxon>Eukaryota</taxon>
        <taxon>Viridiplantae</taxon>
        <taxon>Streptophyta</taxon>
        <taxon>Embryophyta</taxon>
        <taxon>Tracheophyta</taxon>
        <taxon>Spermatophyta</taxon>
        <taxon>Magnoliopsida</taxon>
        <taxon>eudicotyledons</taxon>
        <taxon>Gunneridae</taxon>
        <taxon>Pentapetalae</taxon>
        <taxon>asterids</taxon>
        <taxon>lamiids</taxon>
        <taxon>Lamiales</taxon>
        <taxon>Orobanchaceae</taxon>
        <taxon>Orobanchaceae incertae sedis</taxon>
        <taxon>Phtheirospermum</taxon>
    </lineage>
</organism>
<feature type="region of interest" description="Disordered" evidence="1">
    <location>
        <begin position="1"/>
        <end position="33"/>
    </location>
</feature>
<evidence type="ECO:0000256" key="1">
    <source>
        <dbReference type="SAM" id="MobiDB-lite"/>
    </source>
</evidence>
<dbReference type="InterPro" id="IPR036890">
    <property type="entry name" value="HATPase_C_sf"/>
</dbReference>
<evidence type="ECO:0000313" key="3">
    <source>
        <dbReference type="Proteomes" id="UP000653305"/>
    </source>
</evidence>
<proteinExistence type="predicted"/>
<dbReference type="Proteomes" id="UP000653305">
    <property type="component" value="Unassembled WGS sequence"/>
</dbReference>
<keyword evidence="3" id="KW-1185">Reference proteome</keyword>
<name>A0A830D1H8_9LAMI</name>
<sequence>MSSKTPLKTMNKRPLEDSSSERPRKSPFGHVKTENGLFNETKTFKFRILMPNSTTLELKLSVLQTEMPIEKFMDVVKKEHATVVKQRISEQPKRRINWKYQDIHFTDANSKKKRTKINFRTLLPNEWNILCLHDGSAAPDTYEGMWDLTPDTDLLKELPDDYTPETALADLIDNSLQALWSNNKGEVRLISVELHPDRISIFDSGPGMDGADGNLVKWFNVFTGSLVLISIVLRSQPFFGMFGYGGPVATMCLGRRAVVSSKTKNCDKLLIEGFCCFVKTKGGIRDPSEDEKKNSPHGSFTKVGFASVYGAKTEKRWKGPSVKNMLLQSKMLYRYRLWFQPNTT</sequence>
<dbReference type="OrthoDB" id="10036779at2759"/>
<dbReference type="EMBL" id="BMAC01001247">
    <property type="protein sequence ID" value="GFQ06478.1"/>
    <property type="molecule type" value="Genomic_DNA"/>
</dbReference>
<accession>A0A830D1H8</accession>
<feature type="compositionally biased region" description="Basic and acidic residues" evidence="1">
    <location>
        <begin position="13"/>
        <end position="24"/>
    </location>
</feature>
<dbReference type="Pfam" id="PF13589">
    <property type="entry name" value="HATPase_c_3"/>
    <property type="match status" value="1"/>
</dbReference>
<dbReference type="AlphaFoldDB" id="A0A830D1H8"/>
<dbReference type="Gene3D" id="3.30.565.10">
    <property type="entry name" value="Histidine kinase-like ATPase, C-terminal domain"/>
    <property type="match status" value="1"/>
</dbReference>
<reference evidence="2" key="1">
    <citation type="submission" date="2020-07" db="EMBL/GenBank/DDBJ databases">
        <title>Ethylene signaling mediates host invasion by parasitic plants.</title>
        <authorList>
            <person name="Yoshida S."/>
        </authorList>
    </citation>
    <scope>NUCLEOTIDE SEQUENCE</scope>
    <source>
        <strain evidence="2">Okayama</strain>
    </source>
</reference>
<gene>
    <name evidence="2" type="ORF">PHJA_002791800</name>
</gene>